<dbReference type="SUPFAM" id="SSF46785">
    <property type="entry name" value="Winged helix' DNA-binding domain"/>
    <property type="match status" value="1"/>
</dbReference>
<dbReference type="InterPro" id="IPR036388">
    <property type="entry name" value="WH-like_DNA-bd_sf"/>
</dbReference>
<dbReference type="Proteomes" id="UP000586722">
    <property type="component" value="Unassembled WGS sequence"/>
</dbReference>
<dbReference type="SMART" id="SM00346">
    <property type="entry name" value="HTH_ICLR"/>
    <property type="match status" value="1"/>
</dbReference>
<comment type="caution">
    <text evidence="1">The sequence shown here is derived from an EMBL/GenBank/DDBJ whole genome shotgun (WGS) entry which is preliminary data.</text>
</comment>
<keyword evidence="2" id="KW-1185">Reference proteome</keyword>
<dbReference type="PANTHER" id="PTHR30136">
    <property type="entry name" value="HELIX-TURN-HELIX TRANSCRIPTIONAL REGULATOR, ICLR FAMILY"/>
    <property type="match status" value="1"/>
</dbReference>
<evidence type="ECO:0000313" key="1">
    <source>
        <dbReference type="EMBL" id="NBN79603.1"/>
    </source>
</evidence>
<dbReference type="EMBL" id="JAABLQ010000002">
    <property type="protein sequence ID" value="NBN79603.1"/>
    <property type="molecule type" value="Genomic_DNA"/>
</dbReference>
<dbReference type="Gene3D" id="1.10.10.10">
    <property type="entry name" value="Winged helix-like DNA-binding domain superfamily/Winged helix DNA-binding domain"/>
    <property type="match status" value="1"/>
</dbReference>
<dbReference type="InterPro" id="IPR014757">
    <property type="entry name" value="Tscrpt_reg_IclR_C"/>
</dbReference>
<evidence type="ECO:0000313" key="2">
    <source>
        <dbReference type="Proteomes" id="UP000586722"/>
    </source>
</evidence>
<dbReference type="AlphaFoldDB" id="A0A7X5F4I4"/>
<accession>A0A7X5F4I4</accession>
<dbReference type="PROSITE" id="PS51077">
    <property type="entry name" value="HTH_ICLR"/>
    <property type="match status" value="1"/>
</dbReference>
<dbReference type="Pfam" id="PF09339">
    <property type="entry name" value="HTH_IclR"/>
    <property type="match status" value="1"/>
</dbReference>
<reference evidence="1 2" key="1">
    <citation type="submission" date="2020-01" db="EMBL/GenBank/DDBJ databases">
        <authorList>
            <person name="Peng S.Y."/>
            <person name="Li J."/>
            <person name="Wang M."/>
            <person name="Wang L."/>
            <person name="Wang C.Q."/>
            <person name="Wang J.R."/>
        </authorList>
    </citation>
    <scope>NUCLEOTIDE SEQUENCE [LARGE SCALE GENOMIC DNA]</scope>
    <source>
        <strain evidence="1 2">XCT-53</strain>
    </source>
</reference>
<protein>
    <submittedName>
        <fullName evidence="1">Helix-turn-helix domain-containing protein</fullName>
    </submittedName>
</protein>
<dbReference type="InterPro" id="IPR029016">
    <property type="entry name" value="GAF-like_dom_sf"/>
</dbReference>
<dbReference type="Pfam" id="PF01614">
    <property type="entry name" value="IclR_C"/>
    <property type="match status" value="1"/>
</dbReference>
<dbReference type="GO" id="GO:0045892">
    <property type="term" value="P:negative regulation of DNA-templated transcription"/>
    <property type="evidence" value="ECO:0007669"/>
    <property type="project" value="TreeGrafter"/>
</dbReference>
<dbReference type="SUPFAM" id="SSF55781">
    <property type="entry name" value="GAF domain-like"/>
    <property type="match status" value="1"/>
</dbReference>
<dbReference type="GO" id="GO:0003677">
    <property type="term" value="F:DNA binding"/>
    <property type="evidence" value="ECO:0007669"/>
    <property type="project" value="UniProtKB-KW"/>
</dbReference>
<dbReference type="Gene3D" id="3.30.450.40">
    <property type="match status" value="1"/>
</dbReference>
<dbReference type="PROSITE" id="PS51078">
    <property type="entry name" value="ICLR_ED"/>
    <property type="match status" value="1"/>
</dbReference>
<dbReference type="RefSeq" id="WP_161677398.1">
    <property type="nucleotide sequence ID" value="NZ_JAABLP010000004.1"/>
</dbReference>
<organism evidence="1 2">
    <name type="scientific">Pannonibacter tanglangensis</name>
    <dbReference type="NCBI Taxonomy" id="2750084"/>
    <lineage>
        <taxon>Bacteria</taxon>
        <taxon>Pseudomonadati</taxon>
        <taxon>Pseudomonadota</taxon>
        <taxon>Alphaproteobacteria</taxon>
        <taxon>Hyphomicrobiales</taxon>
        <taxon>Stappiaceae</taxon>
        <taxon>Pannonibacter</taxon>
    </lineage>
</organism>
<name>A0A7X5F4I4_9HYPH</name>
<dbReference type="InterPro" id="IPR050707">
    <property type="entry name" value="HTH_MetabolicPath_Reg"/>
</dbReference>
<dbReference type="GO" id="GO:0003700">
    <property type="term" value="F:DNA-binding transcription factor activity"/>
    <property type="evidence" value="ECO:0007669"/>
    <property type="project" value="TreeGrafter"/>
</dbReference>
<gene>
    <name evidence="1" type="ORF">GWI72_15105</name>
</gene>
<dbReference type="InterPro" id="IPR005471">
    <property type="entry name" value="Tscrpt_reg_IclR_N"/>
</dbReference>
<dbReference type="PANTHER" id="PTHR30136:SF24">
    <property type="entry name" value="HTH-TYPE TRANSCRIPTIONAL REPRESSOR ALLR"/>
    <property type="match status" value="1"/>
</dbReference>
<sequence>MSTVGKALSLLNLVASLSEDTGLSDIARLAGLDKATARRLLVDLEAHGFIEQDKASKRYRIGAAPVRLARIREARFPFLRTAIPVVKALNEETEETCHLSEFSGHELWTVHVETSPRANRVIVDVGSCYPLHATASGLALLAFLPEESREAFLAQPLKAFTSHTVTDPDALRARIAETRARGASVSRNGLEPGVISTAAPILSPDGLPVGTISIAAPEVRVDDARLAALSAAAQAAASRLAAALYGLDIRQKR</sequence>
<dbReference type="InterPro" id="IPR036390">
    <property type="entry name" value="WH_DNA-bd_sf"/>
</dbReference>
<proteinExistence type="predicted"/>